<dbReference type="Proteomes" id="UP000250235">
    <property type="component" value="Unassembled WGS sequence"/>
</dbReference>
<organism evidence="2 3">
    <name type="scientific">Dorcoceras hygrometricum</name>
    <dbReference type="NCBI Taxonomy" id="472368"/>
    <lineage>
        <taxon>Eukaryota</taxon>
        <taxon>Viridiplantae</taxon>
        <taxon>Streptophyta</taxon>
        <taxon>Embryophyta</taxon>
        <taxon>Tracheophyta</taxon>
        <taxon>Spermatophyta</taxon>
        <taxon>Magnoliopsida</taxon>
        <taxon>eudicotyledons</taxon>
        <taxon>Gunneridae</taxon>
        <taxon>Pentapetalae</taxon>
        <taxon>asterids</taxon>
        <taxon>lamiids</taxon>
        <taxon>Lamiales</taxon>
        <taxon>Gesneriaceae</taxon>
        <taxon>Didymocarpoideae</taxon>
        <taxon>Trichosporeae</taxon>
        <taxon>Loxocarpinae</taxon>
        <taxon>Dorcoceras</taxon>
    </lineage>
</organism>
<accession>A0A2Z7BJT1</accession>
<proteinExistence type="predicted"/>
<gene>
    <name evidence="2" type="ORF">F511_34087</name>
</gene>
<protein>
    <submittedName>
        <fullName evidence="2">Uncharacterized protein</fullName>
    </submittedName>
</protein>
<feature type="region of interest" description="Disordered" evidence="1">
    <location>
        <begin position="79"/>
        <end position="99"/>
    </location>
</feature>
<reference evidence="2 3" key="1">
    <citation type="journal article" date="2015" name="Proc. Natl. Acad. Sci. U.S.A.">
        <title>The resurrection genome of Boea hygrometrica: A blueprint for survival of dehydration.</title>
        <authorList>
            <person name="Xiao L."/>
            <person name="Yang G."/>
            <person name="Zhang L."/>
            <person name="Yang X."/>
            <person name="Zhao S."/>
            <person name="Ji Z."/>
            <person name="Zhou Q."/>
            <person name="Hu M."/>
            <person name="Wang Y."/>
            <person name="Chen M."/>
            <person name="Xu Y."/>
            <person name="Jin H."/>
            <person name="Xiao X."/>
            <person name="Hu G."/>
            <person name="Bao F."/>
            <person name="Hu Y."/>
            <person name="Wan P."/>
            <person name="Li L."/>
            <person name="Deng X."/>
            <person name="Kuang T."/>
            <person name="Xiang C."/>
            <person name="Zhu J.K."/>
            <person name="Oliver M.J."/>
            <person name="He Y."/>
        </authorList>
    </citation>
    <scope>NUCLEOTIDE SEQUENCE [LARGE SCALE GENOMIC DNA]</scope>
    <source>
        <strain evidence="3">cv. XS01</strain>
    </source>
</reference>
<evidence type="ECO:0000313" key="2">
    <source>
        <dbReference type="EMBL" id="KZV33619.1"/>
    </source>
</evidence>
<evidence type="ECO:0000256" key="1">
    <source>
        <dbReference type="SAM" id="MobiDB-lite"/>
    </source>
</evidence>
<sequence length="340" mass="38282">MRAIKDRIARPASRLEIITIEPLYHAQQVSRWKSSFRDLQDPSAHHSSVVFRHDKSVGHHSDDSVGLFRHDNLRSEPCYSSTSLPKLETTRNAHPETQTSRRTNELLCTKTQQLHTSSPTLIQGFKWVAIERATHKEPNATKITQIIGGERRKSEEDMFGWSPSRNAFLITNLSRLVPVATLKTERFDLLKRRRSTSATGSSNHQLVAPLLTHLLLIHLCAPAGSVAPADPSEPTFIFTHETSATPSGTIQRAQLFDDLSCFSAKFLHLGLRNRVLLFSALVLLRIQYTDICFWKFGAQSPTSPLLPSSGRFHKKKSHRASIQVNSKLQQVHTSRNCVSN</sequence>
<dbReference type="AlphaFoldDB" id="A0A2Z7BJT1"/>
<name>A0A2Z7BJT1_9LAMI</name>
<keyword evidence="3" id="KW-1185">Reference proteome</keyword>
<dbReference type="EMBL" id="KV005713">
    <property type="protein sequence ID" value="KZV33619.1"/>
    <property type="molecule type" value="Genomic_DNA"/>
</dbReference>
<evidence type="ECO:0000313" key="3">
    <source>
        <dbReference type="Proteomes" id="UP000250235"/>
    </source>
</evidence>